<dbReference type="NCBIfam" id="TIGR01444">
    <property type="entry name" value="fkbM_fam"/>
    <property type="match status" value="1"/>
</dbReference>
<protein>
    <submittedName>
        <fullName evidence="2">FkbM family methyltransferase</fullName>
    </submittedName>
</protein>
<dbReference type="InterPro" id="IPR026913">
    <property type="entry name" value="METTL24"/>
</dbReference>
<reference evidence="2 3" key="1">
    <citation type="submission" date="2020-08" db="EMBL/GenBank/DDBJ databases">
        <title>Sphingobacterium sp. DN04309 isolated from aquaculture water.</title>
        <authorList>
            <person name="Zhang M."/>
        </authorList>
    </citation>
    <scope>NUCLEOTIDE SEQUENCE [LARGE SCALE GENOMIC DNA]</scope>
    <source>
        <strain evidence="2 3">DN04309</strain>
    </source>
</reference>
<keyword evidence="2" id="KW-0808">Transferase</keyword>
<evidence type="ECO:0000259" key="1">
    <source>
        <dbReference type="Pfam" id="PF05050"/>
    </source>
</evidence>
<comment type="caution">
    <text evidence="2">The sequence shown here is derived from an EMBL/GenBank/DDBJ whole genome shotgun (WGS) entry which is preliminary data.</text>
</comment>
<dbReference type="InterPro" id="IPR006342">
    <property type="entry name" value="FkbM_mtfrase"/>
</dbReference>
<accession>A0ABR7YIH4</accession>
<dbReference type="PANTHER" id="PTHR32026:SF10">
    <property type="entry name" value="METHYLTRANSFERASE-LIKE PROTEIN 24-RELATED"/>
    <property type="match status" value="1"/>
</dbReference>
<feature type="domain" description="Methyltransferase FkbM" evidence="1">
    <location>
        <begin position="83"/>
        <end position="223"/>
    </location>
</feature>
<dbReference type="PANTHER" id="PTHR32026">
    <property type="entry name" value="METHYLTRANSFERASE-LIKE PROTEIN 24"/>
    <property type="match status" value="1"/>
</dbReference>
<evidence type="ECO:0000313" key="3">
    <source>
        <dbReference type="Proteomes" id="UP000651271"/>
    </source>
</evidence>
<gene>
    <name evidence="2" type="ORF">H8B04_16430</name>
</gene>
<dbReference type="Proteomes" id="UP000651271">
    <property type="component" value="Unassembled WGS sequence"/>
</dbReference>
<name>A0ABR7YIH4_9SPHI</name>
<proteinExistence type="predicted"/>
<dbReference type="EMBL" id="JACOIJ010000059">
    <property type="protein sequence ID" value="MBD1431115.1"/>
    <property type="molecule type" value="Genomic_DNA"/>
</dbReference>
<keyword evidence="3" id="KW-1185">Reference proteome</keyword>
<evidence type="ECO:0000313" key="2">
    <source>
        <dbReference type="EMBL" id="MBD1431115.1"/>
    </source>
</evidence>
<dbReference type="SUPFAM" id="SSF53335">
    <property type="entry name" value="S-adenosyl-L-methionine-dependent methyltransferases"/>
    <property type="match status" value="1"/>
</dbReference>
<organism evidence="2 3">
    <name type="scientific">Sphingobacterium litopenaei</name>
    <dbReference type="NCBI Taxonomy" id="2763500"/>
    <lineage>
        <taxon>Bacteria</taxon>
        <taxon>Pseudomonadati</taxon>
        <taxon>Bacteroidota</taxon>
        <taxon>Sphingobacteriia</taxon>
        <taxon>Sphingobacteriales</taxon>
        <taxon>Sphingobacteriaceae</taxon>
        <taxon>Sphingobacterium</taxon>
    </lineage>
</organism>
<dbReference type="RefSeq" id="WP_190303037.1">
    <property type="nucleotide sequence ID" value="NZ_JACOIJ010000059.1"/>
</dbReference>
<dbReference type="GO" id="GO:0008168">
    <property type="term" value="F:methyltransferase activity"/>
    <property type="evidence" value="ECO:0007669"/>
    <property type="project" value="UniProtKB-KW"/>
</dbReference>
<dbReference type="Pfam" id="PF05050">
    <property type="entry name" value="Methyltransf_21"/>
    <property type="match status" value="1"/>
</dbReference>
<dbReference type="GO" id="GO:0032259">
    <property type="term" value="P:methylation"/>
    <property type="evidence" value="ECO:0007669"/>
    <property type="project" value="UniProtKB-KW"/>
</dbReference>
<dbReference type="Gene3D" id="3.40.50.150">
    <property type="entry name" value="Vaccinia Virus protein VP39"/>
    <property type="match status" value="1"/>
</dbReference>
<sequence>MILKTLDNIPQIKRFKNCIKSKIGHIAYLKTDYKCPKKWYGNEYGGFYVNPTVLNGESIVYSFGIGQDTSFDLDIIKYHNSSIYAFDPTPKSIAWVKNQIFPNNFHFEEIGIGKSSGQATLNLPKDKENISGSLYSHQFVDCSNTVQIQLETLQSITNRLQHSYIDVLKMDIEGAEYDIMDNILDTGIGIKQILLEIHERFFEDGKQKTEMLLQKLRKKGYKLFAISDSYQELSFIKI</sequence>
<keyword evidence="2" id="KW-0489">Methyltransferase</keyword>
<dbReference type="InterPro" id="IPR029063">
    <property type="entry name" value="SAM-dependent_MTases_sf"/>
</dbReference>